<dbReference type="Gene3D" id="3.40.980.10">
    <property type="entry name" value="MoaB/Mog-like domain"/>
    <property type="match status" value="1"/>
</dbReference>
<accession>A0A094L7K6</accession>
<dbReference type="InterPro" id="IPR001453">
    <property type="entry name" value="MoaB/Mog_dom"/>
</dbReference>
<dbReference type="SMART" id="SM00852">
    <property type="entry name" value="MoCF_biosynth"/>
    <property type="match status" value="1"/>
</dbReference>
<evidence type="ECO:0000256" key="1">
    <source>
        <dbReference type="ARBA" id="ARBA00015262"/>
    </source>
</evidence>
<dbReference type="NCBIfam" id="TIGR00177">
    <property type="entry name" value="molyb_syn"/>
    <property type="match status" value="1"/>
</dbReference>
<protein>
    <recommendedName>
        <fullName evidence="1 2">Molybdenum cofactor biosynthesis protein B</fullName>
    </recommendedName>
</protein>
<dbReference type="PANTHER" id="PTHR43232">
    <property type="entry name" value="MOLYBDENUM COFACTOR BIOSYNTHESIS PROTEIN B"/>
    <property type="match status" value="1"/>
</dbReference>
<dbReference type="AlphaFoldDB" id="A0A094L7K6"/>
<dbReference type="eggNOG" id="COG0521">
    <property type="taxonomic scope" value="Bacteria"/>
</dbReference>
<dbReference type="Proteomes" id="UP000054363">
    <property type="component" value="Unassembled WGS sequence"/>
</dbReference>
<evidence type="ECO:0000313" key="5">
    <source>
        <dbReference type="Proteomes" id="UP000054363"/>
    </source>
</evidence>
<evidence type="ECO:0000256" key="2">
    <source>
        <dbReference type="PIRNR" id="PIRNR006443"/>
    </source>
</evidence>
<dbReference type="STRING" id="435908.IDSA_09525"/>
<evidence type="ECO:0000313" key="4">
    <source>
        <dbReference type="EMBL" id="KFZ30748.1"/>
    </source>
</evidence>
<dbReference type="EMBL" id="JPER01000004">
    <property type="protein sequence ID" value="KFZ30748.1"/>
    <property type="molecule type" value="Genomic_DNA"/>
</dbReference>
<sequence>MTVKTKPDRAFQPLSIAVATVSDRHTSASDSTGDWLCQQLTAAGHKLSERRILATNTYTIRAQLSAWIADSVTQVVLLNGGTGFAANNSVPEAISPLFDRPVEGFGELFRQLSLADIGSSAIQSRALAGIANGTLIFAMPGSGGAAALAWNQLIKPQLDSRQGPCNFVAHVKNGADLSCGESTL</sequence>
<comment type="pathway">
    <text evidence="2">Cofactor biosynthesis; molybdopterin biosynthesis.</text>
</comment>
<dbReference type="PIRSF" id="PIRSF006443">
    <property type="entry name" value="MoaB"/>
    <property type="match status" value="1"/>
</dbReference>
<proteinExistence type="inferred from homology"/>
<dbReference type="RefSeq" id="WP_034776129.1">
    <property type="nucleotide sequence ID" value="NZ_JPER01000004.1"/>
</dbReference>
<dbReference type="GO" id="GO:0005829">
    <property type="term" value="C:cytosol"/>
    <property type="evidence" value="ECO:0007669"/>
    <property type="project" value="TreeGrafter"/>
</dbReference>
<keyword evidence="5" id="KW-1185">Reference proteome</keyword>
<dbReference type="InterPro" id="IPR012245">
    <property type="entry name" value="MoaB"/>
</dbReference>
<dbReference type="Pfam" id="PF00994">
    <property type="entry name" value="MoCF_biosynth"/>
    <property type="match status" value="1"/>
</dbReference>
<dbReference type="UniPathway" id="UPA00344"/>
<organism evidence="4 5">
    <name type="scientific">Pseudidiomarina salinarum</name>
    <dbReference type="NCBI Taxonomy" id="435908"/>
    <lineage>
        <taxon>Bacteria</taxon>
        <taxon>Pseudomonadati</taxon>
        <taxon>Pseudomonadota</taxon>
        <taxon>Gammaproteobacteria</taxon>
        <taxon>Alteromonadales</taxon>
        <taxon>Idiomarinaceae</taxon>
        <taxon>Pseudidiomarina</taxon>
    </lineage>
</organism>
<dbReference type="GO" id="GO:0006777">
    <property type="term" value="P:Mo-molybdopterin cofactor biosynthetic process"/>
    <property type="evidence" value="ECO:0007669"/>
    <property type="project" value="UniProtKB-UniRule"/>
</dbReference>
<evidence type="ECO:0000259" key="3">
    <source>
        <dbReference type="SMART" id="SM00852"/>
    </source>
</evidence>
<comment type="caution">
    <text evidence="4">The sequence shown here is derived from an EMBL/GenBank/DDBJ whole genome shotgun (WGS) entry which is preliminary data.</text>
</comment>
<dbReference type="PANTHER" id="PTHR43232:SF2">
    <property type="entry name" value="MOLYBDENUM COFACTOR BIOSYNTHESIS PROTEIN B"/>
    <property type="match status" value="1"/>
</dbReference>
<gene>
    <name evidence="4" type="ORF">IDSA_09525</name>
</gene>
<keyword evidence="2" id="KW-0501">Molybdenum cofactor biosynthesis</keyword>
<dbReference type="InterPro" id="IPR036425">
    <property type="entry name" value="MoaB/Mog-like_dom_sf"/>
</dbReference>
<feature type="domain" description="MoaB/Mog" evidence="3">
    <location>
        <begin position="17"/>
        <end position="161"/>
    </location>
</feature>
<dbReference type="CDD" id="cd00886">
    <property type="entry name" value="MogA_MoaB"/>
    <property type="match status" value="1"/>
</dbReference>
<dbReference type="SUPFAM" id="SSF53218">
    <property type="entry name" value="Molybdenum cofactor biosynthesis proteins"/>
    <property type="match status" value="1"/>
</dbReference>
<comment type="function">
    <text evidence="2">May be involved in the biosynthesis of molybdopterin.</text>
</comment>
<name>A0A094L7K6_9GAMM</name>
<comment type="similarity">
    <text evidence="2">Belongs to the MoaB/Mog family.</text>
</comment>
<reference evidence="4 5" key="1">
    <citation type="submission" date="2014-06" db="EMBL/GenBank/DDBJ databases">
        <title>The draft genome sequence of Idiomarina salinarum ISL-52.</title>
        <authorList>
            <person name="Du J."/>
            <person name="Shao Z."/>
        </authorList>
    </citation>
    <scope>NUCLEOTIDE SEQUENCE [LARGE SCALE GENOMIC DNA]</scope>
    <source>
        <strain evidence="4 5">ISL-52</strain>
    </source>
</reference>
<dbReference type="OrthoDB" id="9784492at2"/>